<keyword evidence="4" id="KW-0418">Kinase</keyword>
<dbReference type="InterPro" id="IPR000719">
    <property type="entry name" value="Prot_kinase_dom"/>
</dbReference>
<name>A0AAQ3RWJ8_VIGMU</name>
<dbReference type="GO" id="GO:0005524">
    <property type="term" value="F:ATP binding"/>
    <property type="evidence" value="ECO:0007669"/>
    <property type="project" value="UniProtKB-KW"/>
</dbReference>
<feature type="domain" description="Protein kinase" evidence="6">
    <location>
        <begin position="1"/>
        <end position="122"/>
    </location>
</feature>
<dbReference type="Gene3D" id="1.10.510.10">
    <property type="entry name" value="Transferase(Phosphotransferase) domain 1"/>
    <property type="match status" value="1"/>
</dbReference>
<gene>
    <name evidence="7" type="ORF">V8G54_020595</name>
</gene>
<organism evidence="7 8">
    <name type="scientific">Vigna mungo</name>
    <name type="common">Black gram</name>
    <name type="synonym">Phaseolus mungo</name>
    <dbReference type="NCBI Taxonomy" id="3915"/>
    <lineage>
        <taxon>Eukaryota</taxon>
        <taxon>Viridiplantae</taxon>
        <taxon>Streptophyta</taxon>
        <taxon>Embryophyta</taxon>
        <taxon>Tracheophyta</taxon>
        <taxon>Spermatophyta</taxon>
        <taxon>Magnoliopsida</taxon>
        <taxon>eudicotyledons</taxon>
        <taxon>Gunneridae</taxon>
        <taxon>Pentapetalae</taxon>
        <taxon>rosids</taxon>
        <taxon>fabids</taxon>
        <taxon>Fabales</taxon>
        <taxon>Fabaceae</taxon>
        <taxon>Papilionoideae</taxon>
        <taxon>50 kb inversion clade</taxon>
        <taxon>NPAAA clade</taxon>
        <taxon>indigoferoid/millettioid clade</taxon>
        <taxon>Phaseoleae</taxon>
        <taxon>Vigna</taxon>
    </lineage>
</organism>
<dbReference type="InterPro" id="IPR011009">
    <property type="entry name" value="Kinase-like_dom_sf"/>
</dbReference>
<dbReference type="AlphaFoldDB" id="A0AAQ3RWJ8"/>
<keyword evidence="1" id="KW-0723">Serine/threonine-protein kinase</keyword>
<dbReference type="InterPro" id="IPR001245">
    <property type="entry name" value="Ser-Thr/Tyr_kinase_cat_dom"/>
</dbReference>
<evidence type="ECO:0000256" key="5">
    <source>
        <dbReference type="ARBA" id="ARBA00022840"/>
    </source>
</evidence>
<dbReference type="InterPro" id="IPR021820">
    <property type="entry name" value="S-locus_recpt_kinase_C"/>
</dbReference>
<keyword evidence="5" id="KW-0067">ATP-binding</keyword>
<sequence length="157" mass="17077">MTFGACDCSGYLPPEYIIDGAYSTKSDVFSYGVLILEIVSGKRNKGFCHQDNLLAHVWRLFTEGKCSEVVDAAITESVHLSEALRTIHVGLLCVQLNPEDRPSMSSVVMMLSSESTLPQPNLPGFFTSTSMAGDSSSSSSHKQYTNNDLTLSIMSAR</sequence>
<evidence type="ECO:0000256" key="1">
    <source>
        <dbReference type="ARBA" id="ARBA00022527"/>
    </source>
</evidence>
<reference evidence="7 8" key="1">
    <citation type="journal article" date="2023" name="Life. Sci Alliance">
        <title>Evolutionary insights into 3D genome organization and epigenetic landscape of Vigna mungo.</title>
        <authorList>
            <person name="Junaid A."/>
            <person name="Singh B."/>
            <person name="Bhatia S."/>
        </authorList>
    </citation>
    <scope>NUCLEOTIDE SEQUENCE [LARGE SCALE GENOMIC DNA]</scope>
    <source>
        <strain evidence="7">Urdbean</strain>
    </source>
</reference>
<dbReference type="PANTHER" id="PTHR27002">
    <property type="entry name" value="RECEPTOR-LIKE SERINE/THREONINE-PROTEIN KINASE SD1-8"/>
    <property type="match status" value="1"/>
</dbReference>
<dbReference type="Pfam" id="PF11883">
    <property type="entry name" value="DUF3403"/>
    <property type="match status" value="1"/>
</dbReference>
<evidence type="ECO:0000313" key="8">
    <source>
        <dbReference type="Proteomes" id="UP001374535"/>
    </source>
</evidence>
<dbReference type="PANTHER" id="PTHR27002:SF1092">
    <property type="entry name" value="RECEPTOR-LIKE SERINE_THREONINE-PROTEIN KINASE"/>
    <property type="match status" value="1"/>
</dbReference>
<dbReference type="PROSITE" id="PS50011">
    <property type="entry name" value="PROTEIN_KINASE_DOM"/>
    <property type="match status" value="1"/>
</dbReference>
<dbReference type="Pfam" id="PF07714">
    <property type="entry name" value="PK_Tyr_Ser-Thr"/>
    <property type="match status" value="1"/>
</dbReference>
<dbReference type="EMBL" id="CP144695">
    <property type="protein sequence ID" value="WVZ07249.1"/>
    <property type="molecule type" value="Genomic_DNA"/>
</dbReference>
<dbReference type="Proteomes" id="UP001374535">
    <property type="component" value="Chromosome 6"/>
</dbReference>
<evidence type="ECO:0000256" key="2">
    <source>
        <dbReference type="ARBA" id="ARBA00022679"/>
    </source>
</evidence>
<evidence type="ECO:0000313" key="7">
    <source>
        <dbReference type="EMBL" id="WVZ07249.1"/>
    </source>
</evidence>
<dbReference type="GO" id="GO:0004674">
    <property type="term" value="F:protein serine/threonine kinase activity"/>
    <property type="evidence" value="ECO:0007669"/>
    <property type="project" value="UniProtKB-KW"/>
</dbReference>
<accession>A0AAQ3RWJ8</accession>
<dbReference type="GO" id="GO:0005886">
    <property type="term" value="C:plasma membrane"/>
    <property type="evidence" value="ECO:0007669"/>
    <property type="project" value="TreeGrafter"/>
</dbReference>
<keyword evidence="2" id="KW-0808">Transferase</keyword>
<evidence type="ECO:0000256" key="4">
    <source>
        <dbReference type="ARBA" id="ARBA00022777"/>
    </source>
</evidence>
<keyword evidence="3" id="KW-0547">Nucleotide-binding</keyword>
<protein>
    <recommendedName>
        <fullName evidence="6">Protein kinase domain-containing protein</fullName>
    </recommendedName>
</protein>
<proteinExistence type="predicted"/>
<dbReference type="SUPFAM" id="SSF56112">
    <property type="entry name" value="Protein kinase-like (PK-like)"/>
    <property type="match status" value="1"/>
</dbReference>
<evidence type="ECO:0000256" key="3">
    <source>
        <dbReference type="ARBA" id="ARBA00022741"/>
    </source>
</evidence>
<evidence type="ECO:0000259" key="6">
    <source>
        <dbReference type="PROSITE" id="PS50011"/>
    </source>
</evidence>
<keyword evidence="8" id="KW-1185">Reference proteome</keyword>